<keyword evidence="8" id="KW-1185">Reference proteome</keyword>
<dbReference type="SUPFAM" id="SSF48726">
    <property type="entry name" value="Immunoglobulin"/>
    <property type="match status" value="1"/>
</dbReference>
<evidence type="ECO:0000256" key="3">
    <source>
        <dbReference type="ARBA" id="ARBA00023170"/>
    </source>
</evidence>
<dbReference type="InterPro" id="IPR051287">
    <property type="entry name" value="TCR_variable_region"/>
</dbReference>
<evidence type="ECO:0000313" key="8">
    <source>
        <dbReference type="Proteomes" id="UP000261340"/>
    </source>
</evidence>
<dbReference type="AlphaFoldDB" id="A0A3Q0SEH5"/>
<reference evidence="7" key="2">
    <citation type="submission" date="2025-09" db="UniProtKB">
        <authorList>
            <consortium name="Ensembl"/>
        </authorList>
    </citation>
    <scope>IDENTIFICATION</scope>
</reference>
<dbReference type="STRING" id="61819.ENSACIP00000018705"/>
<dbReference type="GeneTree" id="ENSGT01110000267327"/>
<keyword evidence="2" id="KW-1064">Adaptive immunity</keyword>
<keyword evidence="4" id="KW-0393">Immunoglobulin domain</keyword>
<feature type="domain" description="Ig-like" evidence="6">
    <location>
        <begin position="13"/>
        <end position="126"/>
    </location>
</feature>
<evidence type="ECO:0000256" key="4">
    <source>
        <dbReference type="ARBA" id="ARBA00023319"/>
    </source>
</evidence>
<dbReference type="Gene3D" id="2.60.40.10">
    <property type="entry name" value="Immunoglobulins"/>
    <property type="match status" value="1"/>
</dbReference>
<keyword evidence="1" id="KW-0732">Signal</keyword>
<dbReference type="SMART" id="SM00409">
    <property type="entry name" value="IG"/>
    <property type="match status" value="1"/>
</dbReference>
<dbReference type="GO" id="GO:0042101">
    <property type="term" value="C:T cell receptor complex"/>
    <property type="evidence" value="ECO:0007669"/>
    <property type="project" value="UniProtKB-KW"/>
</dbReference>
<name>A0A3Q0SEH5_AMPCI</name>
<protein>
    <recommendedName>
        <fullName evidence="6">Ig-like domain-containing protein</fullName>
    </recommendedName>
</protein>
<organism evidence="7 8">
    <name type="scientific">Amphilophus citrinellus</name>
    <name type="common">Midas cichlid</name>
    <name type="synonym">Cichlasoma citrinellum</name>
    <dbReference type="NCBI Taxonomy" id="61819"/>
    <lineage>
        <taxon>Eukaryota</taxon>
        <taxon>Metazoa</taxon>
        <taxon>Chordata</taxon>
        <taxon>Craniata</taxon>
        <taxon>Vertebrata</taxon>
        <taxon>Euteleostomi</taxon>
        <taxon>Actinopterygii</taxon>
        <taxon>Neopterygii</taxon>
        <taxon>Teleostei</taxon>
        <taxon>Neoteleostei</taxon>
        <taxon>Acanthomorphata</taxon>
        <taxon>Ovalentaria</taxon>
        <taxon>Cichlomorphae</taxon>
        <taxon>Cichliformes</taxon>
        <taxon>Cichlidae</taxon>
        <taxon>New World cichlids</taxon>
        <taxon>Cichlasomatinae</taxon>
        <taxon>Heroini</taxon>
        <taxon>Amphilophus</taxon>
    </lineage>
</organism>
<proteinExistence type="predicted"/>
<sequence length="141" mass="16208">KKFLSLWTKPSWPNKFNQPLELTPNNKEESSLEGSTVTLSYRYSKQAAGRDEFYWYQQYPGKAPELLIYHLGSGSVMKQEISGLSIRVVDGQRQMDLQISSAAVTDSAVYYCTVRPTVTENSKTLYKNLWSKDNRILHNIH</sequence>
<dbReference type="GO" id="GO:0002250">
    <property type="term" value="P:adaptive immune response"/>
    <property type="evidence" value="ECO:0007669"/>
    <property type="project" value="UniProtKB-KW"/>
</dbReference>
<evidence type="ECO:0000256" key="2">
    <source>
        <dbReference type="ARBA" id="ARBA00023130"/>
    </source>
</evidence>
<reference evidence="7" key="1">
    <citation type="submission" date="2025-08" db="UniProtKB">
        <authorList>
            <consortium name="Ensembl"/>
        </authorList>
    </citation>
    <scope>IDENTIFICATION</scope>
</reference>
<evidence type="ECO:0000259" key="6">
    <source>
        <dbReference type="PROSITE" id="PS50835"/>
    </source>
</evidence>
<dbReference type="InterPro" id="IPR013783">
    <property type="entry name" value="Ig-like_fold"/>
</dbReference>
<dbReference type="Pfam" id="PF07686">
    <property type="entry name" value="V-set"/>
    <property type="match status" value="1"/>
</dbReference>
<dbReference type="SMART" id="SM00406">
    <property type="entry name" value="IGv"/>
    <property type="match status" value="1"/>
</dbReference>
<accession>A0A3Q0SEH5</accession>
<evidence type="ECO:0000313" key="7">
    <source>
        <dbReference type="Ensembl" id="ENSACIP00000018705.1"/>
    </source>
</evidence>
<keyword evidence="5" id="KW-0391">Immunity</keyword>
<dbReference type="PANTHER" id="PTHR19367">
    <property type="entry name" value="T-CELL RECEPTOR ALPHA CHAIN V REGION"/>
    <property type="match status" value="1"/>
</dbReference>
<keyword evidence="3" id="KW-0675">Receptor</keyword>
<dbReference type="InterPro" id="IPR003599">
    <property type="entry name" value="Ig_sub"/>
</dbReference>
<dbReference type="InterPro" id="IPR036179">
    <property type="entry name" value="Ig-like_dom_sf"/>
</dbReference>
<dbReference type="InterPro" id="IPR013106">
    <property type="entry name" value="Ig_V-set"/>
</dbReference>
<evidence type="ECO:0000256" key="5">
    <source>
        <dbReference type="ARBA" id="ARBA00043266"/>
    </source>
</evidence>
<dbReference type="OMA" id="MKQEISG"/>
<evidence type="ECO:0000256" key="1">
    <source>
        <dbReference type="ARBA" id="ARBA00022729"/>
    </source>
</evidence>
<dbReference type="InterPro" id="IPR007110">
    <property type="entry name" value="Ig-like_dom"/>
</dbReference>
<dbReference type="Proteomes" id="UP000261340">
    <property type="component" value="Unplaced"/>
</dbReference>
<dbReference type="Ensembl" id="ENSACIT00000019209.1">
    <property type="protein sequence ID" value="ENSACIP00000018705.1"/>
    <property type="gene ID" value="ENSACIG00000014586.1"/>
</dbReference>
<keyword evidence="5" id="KW-1279">T cell receptor</keyword>
<dbReference type="PROSITE" id="PS50835">
    <property type="entry name" value="IG_LIKE"/>
    <property type="match status" value="1"/>
</dbReference>
<dbReference type="PANTHER" id="PTHR19367:SF18">
    <property type="entry name" value="T CELL RECEPTOR ALPHA VARIABLE 16"/>
    <property type="match status" value="1"/>
</dbReference>